<keyword evidence="10" id="KW-1185">Reference proteome</keyword>
<dbReference type="SUPFAM" id="SSF57302">
    <property type="entry name" value="Snake toxin-like"/>
    <property type="match status" value="2"/>
</dbReference>
<evidence type="ECO:0000256" key="2">
    <source>
        <dbReference type="ARBA" id="ARBA00006570"/>
    </source>
</evidence>
<keyword evidence="5" id="KW-1015">Disulfide bond</keyword>
<dbReference type="CDD" id="cd23572">
    <property type="entry name" value="TFP_LU_ECD_PINLYP_rpt2"/>
    <property type="match status" value="1"/>
</dbReference>
<sequence>MPVPLGLLLFSVLLTPGDSLECETCLGLDSNCNGTMERCSTHEDTCSVAFVEATVAEVTSQEIRKGCLSTHACGLAPFYLNLGKMFIARGKAVCCEGNDCASVSPQVPPINNTANGKKCPACLSLMGPCSSELAECTGAEDYCLDGILKSAPGWSDFIIRGCTTKSYCAILEKKIGPANIFGSVVGKCEPADKAPPSL</sequence>
<dbReference type="GO" id="GO:0019834">
    <property type="term" value="F:phospholipase A2 inhibitor activity"/>
    <property type="evidence" value="ECO:0007669"/>
    <property type="project" value="UniProtKB-KW"/>
</dbReference>
<keyword evidence="3" id="KW-0964">Secreted</keyword>
<dbReference type="Pfam" id="PF00021">
    <property type="entry name" value="UPAR_LY6"/>
    <property type="match status" value="1"/>
</dbReference>
<evidence type="ECO:0000259" key="8">
    <source>
        <dbReference type="Pfam" id="PF02988"/>
    </source>
</evidence>
<dbReference type="CDD" id="cd23588">
    <property type="entry name" value="TFP_LU_ECD_PLIG"/>
    <property type="match status" value="1"/>
</dbReference>
<dbReference type="Proteomes" id="UP001178461">
    <property type="component" value="Chromosome 8"/>
</dbReference>
<evidence type="ECO:0000256" key="1">
    <source>
        <dbReference type="ARBA" id="ARBA00004613"/>
    </source>
</evidence>
<dbReference type="Pfam" id="PF02988">
    <property type="entry name" value="PLA2_inh"/>
    <property type="match status" value="1"/>
</dbReference>
<organism evidence="9 10">
    <name type="scientific">Podarcis lilfordi</name>
    <name type="common">Lilford's wall lizard</name>
    <dbReference type="NCBI Taxonomy" id="74358"/>
    <lineage>
        <taxon>Eukaryota</taxon>
        <taxon>Metazoa</taxon>
        <taxon>Chordata</taxon>
        <taxon>Craniata</taxon>
        <taxon>Vertebrata</taxon>
        <taxon>Euteleostomi</taxon>
        <taxon>Lepidosauria</taxon>
        <taxon>Squamata</taxon>
        <taxon>Bifurcata</taxon>
        <taxon>Unidentata</taxon>
        <taxon>Episquamata</taxon>
        <taxon>Laterata</taxon>
        <taxon>Lacertibaenia</taxon>
        <taxon>Lacertidae</taxon>
        <taxon>Podarcis</taxon>
    </lineage>
</organism>
<evidence type="ECO:0000256" key="4">
    <source>
        <dbReference type="ARBA" id="ARBA00023005"/>
    </source>
</evidence>
<reference evidence="9" key="1">
    <citation type="submission" date="2022-12" db="EMBL/GenBank/DDBJ databases">
        <authorList>
            <person name="Alioto T."/>
            <person name="Alioto T."/>
            <person name="Gomez Garrido J."/>
        </authorList>
    </citation>
    <scope>NUCLEOTIDE SEQUENCE</scope>
</reference>
<gene>
    <name evidence="9" type="ORF">PODLI_1B033023</name>
</gene>
<feature type="domain" description="Phospholipase A2 inhibitor N-terminal" evidence="8">
    <location>
        <begin position="21"/>
        <end position="101"/>
    </location>
</feature>
<feature type="domain" description="UPAR/Ly6" evidence="7">
    <location>
        <begin position="116"/>
        <end position="169"/>
    </location>
</feature>
<comment type="similarity">
    <text evidence="2">Belongs to the CNF-like-inhibitor family.</text>
</comment>
<name>A0AA35KMU7_9SAUR</name>
<feature type="signal peptide" evidence="6">
    <location>
        <begin position="1"/>
        <end position="19"/>
    </location>
</feature>
<comment type="subcellular location">
    <subcellularLocation>
        <location evidence="1">Secreted</location>
    </subcellularLocation>
</comment>
<evidence type="ECO:0000256" key="5">
    <source>
        <dbReference type="ARBA" id="ARBA00023157"/>
    </source>
</evidence>
<protein>
    <submittedName>
        <fullName evidence="9">Phospholipase A2 inhibitor subunit gamma B-like</fullName>
    </submittedName>
</protein>
<dbReference type="PANTHER" id="PTHR20914:SF30">
    <property type="entry name" value="LY6_PLAUR DOMAIN CONTAINING 9"/>
    <property type="match status" value="1"/>
</dbReference>
<dbReference type="InterPro" id="IPR016054">
    <property type="entry name" value="LY6_UPA_recep-like"/>
</dbReference>
<dbReference type="EMBL" id="OX395133">
    <property type="protein sequence ID" value="CAI5781115.1"/>
    <property type="molecule type" value="Genomic_DNA"/>
</dbReference>
<dbReference type="InterPro" id="IPR004126">
    <property type="entry name" value="PLipase_A2_inh_N"/>
</dbReference>
<dbReference type="AlphaFoldDB" id="A0AA35KMU7"/>
<evidence type="ECO:0000313" key="10">
    <source>
        <dbReference type="Proteomes" id="UP001178461"/>
    </source>
</evidence>
<dbReference type="Gene3D" id="2.10.60.10">
    <property type="entry name" value="CD59"/>
    <property type="match status" value="2"/>
</dbReference>
<keyword evidence="6" id="KW-0732">Signal</keyword>
<evidence type="ECO:0000256" key="3">
    <source>
        <dbReference type="ARBA" id="ARBA00022525"/>
    </source>
</evidence>
<dbReference type="GO" id="GO:0005576">
    <property type="term" value="C:extracellular region"/>
    <property type="evidence" value="ECO:0007669"/>
    <property type="project" value="UniProtKB-SubCell"/>
</dbReference>
<dbReference type="InterPro" id="IPR045860">
    <property type="entry name" value="Snake_toxin-like_sf"/>
</dbReference>
<evidence type="ECO:0000313" key="9">
    <source>
        <dbReference type="EMBL" id="CAI5781115.1"/>
    </source>
</evidence>
<dbReference type="InterPro" id="IPR050918">
    <property type="entry name" value="CNF-like_PLA2_Inhibitor"/>
</dbReference>
<dbReference type="PANTHER" id="PTHR20914">
    <property type="entry name" value="LY6/PLAUR DOMAIN-CONTAINING PROTEIN 8"/>
    <property type="match status" value="1"/>
</dbReference>
<evidence type="ECO:0000256" key="6">
    <source>
        <dbReference type="SAM" id="SignalP"/>
    </source>
</evidence>
<feature type="chain" id="PRO_5041385822" evidence="6">
    <location>
        <begin position="20"/>
        <end position="198"/>
    </location>
</feature>
<evidence type="ECO:0000259" key="7">
    <source>
        <dbReference type="Pfam" id="PF00021"/>
    </source>
</evidence>
<accession>A0AA35KMU7</accession>
<proteinExistence type="inferred from homology"/>
<keyword evidence="4" id="KW-0593">Phospholipase A2 inhibitor</keyword>